<dbReference type="SMART" id="SM00369">
    <property type="entry name" value="LRR_TYP"/>
    <property type="match status" value="11"/>
</dbReference>
<feature type="transmembrane region" description="Helical" evidence="4">
    <location>
        <begin position="682"/>
        <end position="706"/>
    </location>
</feature>
<dbReference type="FunFam" id="3.80.10.10:FF:002034">
    <property type="entry name" value="Negative regulator of reactive oxygen species"/>
    <property type="match status" value="1"/>
</dbReference>
<name>A0A8C0P1I6_CANLF</name>
<dbReference type="SUPFAM" id="SSF52058">
    <property type="entry name" value="L domain-like"/>
    <property type="match status" value="2"/>
</dbReference>
<keyword evidence="4" id="KW-1133">Transmembrane helix</keyword>
<gene>
    <name evidence="5" type="primary">NRROS</name>
</gene>
<dbReference type="Pfam" id="PF13855">
    <property type="entry name" value="LRR_8"/>
    <property type="match status" value="3"/>
</dbReference>
<keyword evidence="1" id="KW-0433">Leucine-rich repeat</keyword>
<dbReference type="PANTHER" id="PTHR45617:SF101">
    <property type="entry name" value="LEUCINE-RICH ALPHA-2-GLYCOPROTEIN"/>
    <property type="match status" value="1"/>
</dbReference>
<dbReference type="GeneID" id="488032"/>
<evidence type="ECO:0000256" key="3">
    <source>
        <dbReference type="SAM" id="MobiDB-lite"/>
    </source>
</evidence>
<feature type="region of interest" description="Disordered" evidence="3">
    <location>
        <begin position="1"/>
        <end position="29"/>
    </location>
</feature>
<reference evidence="5" key="1">
    <citation type="submission" date="2019-03" db="EMBL/GenBank/DDBJ databases">
        <authorList>
            <person name="Warren W.C."/>
            <person name="Johnson G.S."/>
        </authorList>
    </citation>
    <scope>NUCLEOTIDE SEQUENCE [LARGE SCALE GENOMIC DNA]</scope>
    <source>
        <strain evidence="5">Basenji</strain>
    </source>
</reference>
<dbReference type="CTD" id="375387"/>
<dbReference type="InterPro" id="IPR032675">
    <property type="entry name" value="LRR_dom_sf"/>
</dbReference>
<evidence type="ECO:0000313" key="5">
    <source>
        <dbReference type="Ensembl" id="ENSCAFP00030032782.1"/>
    </source>
</evidence>
<evidence type="ECO:0000256" key="2">
    <source>
        <dbReference type="ARBA" id="ARBA00022737"/>
    </source>
</evidence>
<dbReference type="SMART" id="SM00364">
    <property type="entry name" value="LRR_BAC"/>
    <property type="match status" value="6"/>
</dbReference>
<dbReference type="FunFam" id="3.80.10.10:FF:001080">
    <property type="entry name" value="Negative regulator of reactive oxygen species"/>
    <property type="match status" value="1"/>
</dbReference>
<dbReference type="InterPro" id="IPR003591">
    <property type="entry name" value="Leu-rich_rpt_typical-subtyp"/>
</dbReference>
<dbReference type="AlphaFoldDB" id="A0A8C0P1I6"/>
<reference evidence="5" key="2">
    <citation type="submission" date="2025-08" db="UniProtKB">
        <authorList>
            <consortium name="Ensembl"/>
        </authorList>
    </citation>
    <scope>IDENTIFICATION</scope>
</reference>
<evidence type="ECO:0000256" key="1">
    <source>
        <dbReference type="ARBA" id="ARBA00022614"/>
    </source>
</evidence>
<dbReference type="PROSITE" id="PS51450">
    <property type="entry name" value="LRR"/>
    <property type="match status" value="1"/>
</dbReference>
<keyword evidence="4" id="KW-0472">Membrane</keyword>
<evidence type="ECO:0000256" key="4">
    <source>
        <dbReference type="SAM" id="Phobius"/>
    </source>
</evidence>
<dbReference type="Pfam" id="PF00560">
    <property type="entry name" value="LRR_1"/>
    <property type="match status" value="1"/>
</dbReference>
<evidence type="ECO:0000313" key="6">
    <source>
        <dbReference type="Proteomes" id="UP000694429"/>
    </source>
</evidence>
<dbReference type="RefSeq" id="XP_038439086.1">
    <property type="nucleotide sequence ID" value="XM_038583158.1"/>
</dbReference>
<protein>
    <submittedName>
        <fullName evidence="5">Negative regulator of reactive oxygen species</fullName>
    </submittedName>
</protein>
<keyword evidence="2" id="KW-0677">Repeat</keyword>
<dbReference type="InterPro" id="IPR001611">
    <property type="entry name" value="Leu-rich_rpt"/>
</dbReference>
<dbReference type="Ensembl" id="ENSCAFT00030037575.1">
    <property type="protein sequence ID" value="ENSCAFP00030032782.1"/>
    <property type="gene ID" value="ENSCAFG00030020482.1"/>
</dbReference>
<dbReference type="FunFam" id="3.80.10.10:FF:000226">
    <property type="entry name" value="leucine-rich repeat-containing protein 32 isoform X1"/>
    <property type="match status" value="1"/>
</dbReference>
<accession>A0A8C0P1I6</accession>
<dbReference type="Proteomes" id="UP000694429">
    <property type="component" value="Chromosome 33"/>
</dbReference>
<dbReference type="Gene3D" id="3.80.10.10">
    <property type="entry name" value="Ribonuclease Inhibitor"/>
    <property type="match status" value="4"/>
</dbReference>
<dbReference type="PANTHER" id="PTHR45617">
    <property type="entry name" value="LEUCINE RICH REPEAT FAMILY PROTEIN"/>
    <property type="match status" value="1"/>
</dbReference>
<keyword evidence="4" id="KW-0812">Transmembrane</keyword>
<proteinExistence type="predicted"/>
<sequence length="724" mass="78536">MPGEEGRSPAARAVEEGGGGPRGCAPRSRLRPREPAALEMELLPLWLCLGFHFLTLEWRNQSGMAIAASQGGCELVDGGADCRGRNLEAVPADLPASSRRLLLDANPLGTLWNHSLGRYPALESLSLRGCRLERIGRAAFRGQARVRSLALPDNRLGESYRDAAAAFRGLRALRTLDLSGNALTEDMVAALLRPVASLESLALARNAIMRLDESVFEGLRRLRELDLQRNYIFEIEAGAFDGLAGLRRLNLAYNNLPCIVDFRLTQLRVLNVSYNALEWFLAAGGAAFQLETLDLSHNQLLFFPLLPGCGRLRTLLLRDNLLGFYARLDNASAPREAVAQFVLLDGNETRVRTVRLWDEAAAGDLGGLRVLDLSHNRFRYLPDGFLRAMPALARLSLRRNCLASLHFRPREPPAALAELDLSHNLLAELRVAPGLRGRLPGLRAFNLSSNRLAGVPAGLFAAAANLSAVDLSHNRIALCPAPRGRAACVDLRNAAALRSLALEGCGLPPLQEQALRGTALTHLDLSGNRGVLNGSVGALRAVAATLQVLALRNVGLGRGLPELDLTGFGSLRDLDLSGNALRAFPRLGGPALRRLDLRGNRLTALPRSAVAERLARGLRTVYLSQNPYDCCGLDGWAALQRLHAVADLAAVTCSLSSKVLRLAELPGGPPRDCRWERVDTGLLYLVLVLPSGLTLLVAGTVLSLTFRKPLLRLIKSRCRWPSVY</sequence>
<organism evidence="5 6">
    <name type="scientific">Canis lupus familiaris</name>
    <name type="common">Dog</name>
    <name type="synonym">Canis familiaris</name>
    <dbReference type="NCBI Taxonomy" id="9615"/>
    <lineage>
        <taxon>Eukaryota</taxon>
        <taxon>Metazoa</taxon>
        <taxon>Chordata</taxon>
        <taxon>Craniata</taxon>
        <taxon>Vertebrata</taxon>
        <taxon>Euteleostomi</taxon>
        <taxon>Mammalia</taxon>
        <taxon>Eutheria</taxon>
        <taxon>Laurasiatheria</taxon>
        <taxon>Carnivora</taxon>
        <taxon>Caniformia</taxon>
        <taxon>Canidae</taxon>
        <taxon>Canis</taxon>
    </lineage>
</organism>